<sequence>MDDFNFDALDLGSRRKPTNWVAVAPPMVYRHKINPNKRNNGHRRASKHDSQKSQGTGGDASKARTGDQSTPGLSGRSPDSSCDTGATLEWLEAECDEGNVEYKLRLKDPSTMRFQQLVTQMKFRLSEGNGECFYYVGVEDDGYPRGLTPADLEQSLTTLRAMAAEVHAACTLVRTLPGSSGRACIIVRVHRICRDEVSYTDLRIAVTGAVESGKSTLIAVLTDGARGRPTLDNGRGSARMAVFRHKHEIESGHTSSISQHILGFDEEGGVLNYSGVAALTPAEIASSACKVLRFIDMGGHEKYLKTALYAMTSLLPDYMLLCVSARCSGGLPRAAREHLAVALALEIPLAVVLTQVDVAASSAAEAVIGQMREVLTAAAAGAGVADGLPAKLHATVFLPLVSSEAQAAMLAHEVAGNRSGAAGSADAPPGLQRRLTVPLFAVSSVTGSGIPLLHAFLSTLRPCSFDAAAPSDRGSLASQGSQSHMSASFFDPDISKCSDTSSVFNVSLDGDSCKGPEEPAAKQHYASQDVAHHAHSQEGHTHFQVDQTFEVRGVGCVLSGTVVAGRVTLGQQLRLGPDEQGAFRDVTVTCIQREQLPVKMSDFKNCQNGSAASLPGVGTGMMEGFGVGSSALEYAQPEEFGGLQIEWAAERSRWALRSHSVPSLAASSASNSRKGTVLLGKGLQPQAVWRFEAVMVLVSGHWPPRGLLSGCWPPRSASPTDPDGGSGSDTCCGSYDAAGSRGASWGRRRLRTAYAPVVHCGSVRQAARVLQMTELCPSSSPDARELEGCHLAPAVASAAALLCSPSAGGVAAQMMRFGTSDADVMGPSPQRTHGMLRCDSPGSSDGGSPHSLPSMSVWPARLPGAGLALEDAAEEGEPAVCEAPGCVARVTFEFCQRPEWLQEGARLIVHDRTDNCMSGAGIVDRLLAGQ</sequence>
<proteinExistence type="predicted"/>
<reference evidence="3 4" key="1">
    <citation type="journal article" date="2024" name="Nat. Commun.">
        <title>Phylogenomics reveals the evolutionary origins of lichenization in chlorophyte algae.</title>
        <authorList>
            <person name="Puginier C."/>
            <person name="Libourel C."/>
            <person name="Otte J."/>
            <person name="Skaloud P."/>
            <person name="Haon M."/>
            <person name="Grisel S."/>
            <person name="Petersen M."/>
            <person name="Berrin J.G."/>
            <person name="Delaux P.M."/>
            <person name="Dal Grande F."/>
            <person name="Keller J."/>
        </authorList>
    </citation>
    <scope>NUCLEOTIDE SEQUENCE [LARGE SCALE GENOMIC DNA]</scope>
    <source>
        <strain evidence="3 4">SAG 216-7</strain>
    </source>
</reference>
<feature type="compositionally biased region" description="Basic residues" evidence="1">
    <location>
        <begin position="31"/>
        <end position="46"/>
    </location>
</feature>
<evidence type="ECO:0000313" key="4">
    <source>
        <dbReference type="Proteomes" id="UP001491310"/>
    </source>
</evidence>
<dbReference type="Proteomes" id="UP001491310">
    <property type="component" value="Unassembled WGS sequence"/>
</dbReference>
<evidence type="ECO:0000259" key="2">
    <source>
        <dbReference type="Pfam" id="PF00009"/>
    </source>
</evidence>
<dbReference type="Gene3D" id="3.40.50.300">
    <property type="entry name" value="P-loop containing nucleotide triphosphate hydrolases"/>
    <property type="match status" value="1"/>
</dbReference>
<dbReference type="EMBL" id="JALJOT010000002">
    <property type="protein sequence ID" value="KAK9917330.1"/>
    <property type="molecule type" value="Genomic_DNA"/>
</dbReference>
<dbReference type="Gene3D" id="2.40.30.10">
    <property type="entry name" value="Translation factors"/>
    <property type="match status" value="1"/>
</dbReference>
<evidence type="ECO:0000256" key="1">
    <source>
        <dbReference type="SAM" id="MobiDB-lite"/>
    </source>
</evidence>
<comment type="caution">
    <text evidence="3">The sequence shown here is derived from an EMBL/GenBank/DDBJ whole genome shotgun (WGS) entry which is preliminary data.</text>
</comment>
<dbReference type="SUPFAM" id="SSF50447">
    <property type="entry name" value="Translation proteins"/>
    <property type="match status" value="1"/>
</dbReference>
<dbReference type="InterPro" id="IPR000795">
    <property type="entry name" value="T_Tr_GTP-bd_dom"/>
</dbReference>
<gene>
    <name evidence="3" type="ORF">WJX75_003168</name>
</gene>
<organism evidence="3 4">
    <name type="scientific">Coccomyxa subellipsoidea</name>
    <dbReference type="NCBI Taxonomy" id="248742"/>
    <lineage>
        <taxon>Eukaryota</taxon>
        <taxon>Viridiplantae</taxon>
        <taxon>Chlorophyta</taxon>
        <taxon>core chlorophytes</taxon>
        <taxon>Trebouxiophyceae</taxon>
        <taxon>Trebouxiophyceae incertae sedis</taxon>
        <taxon>Coccomyxaceae</taxon>
        <taxon>Coccomyxa</taxon>
    </lineage>
</organism>
<feature type="domain" description="Tr-type G" evidence="2">
    <location>
        <begin position="203"/>
        <end position="458"/>
    </location>
</feature>
<protein>
    <recommendedName>
        <fullName evidence="2">Tr-type G domain-containing protein</fullName>
    </recommendedName>
</protein>
<evidence type="ECO:0000313" key="3">
    <source>
        <dbReference type="EMBL" id="KAK9917330.1"/>
    </source>
</evidence>
<name>A0ABR2Z003_9CHLO</name>
<accession>A0ABR2Z003</accession>
<feature type="region of interest" description="Disordered" evidence="1">
    <location>
        <begin position="31"/>
        <end position="83"/>
    </location>
</feature>
<dbReference type="PANTHER" id="PTHR43721">
    <property type="entry name" value="ELONGATION FACTOR TU-RELATED"/>
    <property type="match status" value="1"/>
</dbReference>
<keyword evidence="4" id="KW-1185">Reference proteome</keyword>
<dbReference type="InterPro" id="IPR009000">
    <property type="entry name" value="Transl_B-barrel_sf"/>
</dbReference>
<dbReference type="SUPFAM" id="SSF52540">
    <property type="entry name" value="P-loop containing nucleoside triphosphate hydrolases"/>
    <property type="match status" value="1"/>
</dbReference>
<feature type="compositionally biased region" description="Polar residues" evidence="1">
    <location>
        <begin position="66"/>
        <end position="83"/>
    </location>
</feature>
<dbReference type="Pfam" id="PF00009">
    <property type="entry name" value="GTP_EFTU"/>
    <property type="match status" value="1"/>
</dbReference>
<dbReference type="InterPro" id="IPR027417">
    <property type="entry name" value="P-loop_NTPase"/>
</dbReference>
<dbReference type="InterPro" id="IPR050055">
    <property type="entry name" value="EF-Tu_GTPase"/>
</dbReference>
<dbReference type="PANTHER" id="PTHR43721:SF9">
    <property type="entry name" value="GTP-BINDING PROTEIN 1"/>
    <property type="match status" value="1"/>
</dbReference>